<sequence>MIIKASTRGNPPALARHLLNDRDNDQIEPHEVRGFMADDVMGAMREQQAIGQGVKSRQTLFSVSLSPPQDQSVDVSVFEKAIDDIELSVGLKDQPRVVIFHEKEGRRHAHAVWSRIDAESMTAIPLPFYKQKLMAISKDIYLEQGWKLPAGYIDKAQRDPRNFDLTLYQQAKREDVDAGRLKLMAKEAWALSDSREAFEQALEERGLYLARGERRSHIAMTWRGQVIALSRLLDRKTKEVRERLGNADALRSVEGARAYISQHIAPTLQRVIGEAEQQRAAQLGPVEAERLAMKVNHAAERQRLDTALAARQDEEQRERADRMRRGLAGLLDRITGRYNELRDENERAAWASLQRDRDQRQRLVAVQLAERQQLQQRILDIRNTHHDRVAELHRDLAQLLNDDKTAQRDERAQWLRDKERAQQDDRRRWLEEQQQIAQRHDVLPDERATTRHIATEPDKDRLSWLFEQQQRPDLNDTAQRERELSTNFNDRAEWLRRNMDRDTPQPDIDSGPDFF</sequence>
<protein>
    <submittedName>
        <fullName evidence="3">Relaxase</fullName>
    </submittedName>
</protein>
<evidence type="ECO:0000259" key="2">
    <source>
        <dbReference type="Pfam" id="PF03432"/>
    </source>
</evidence>
<evidence type="ECO:0000256" key="1">
    <source>
        <dbReference type="SAM" id="MobiDB-lite"/>
    </source>
</evidence>
<dbReference type="KEGG" id="ssua:FPZ54_06700"/>
<keyword evidence="4" id="KW-1185">Reference proteome</keyword>
<organism evidence="3 4">
    <name type="scientific">Sphingomonas suaedae</name>
    <dbReference type="NCBI Taxonomy" id="2599297"/>
    <lineage>
        <taxon>Bacteria</taxon>
        <taxon>Pseudomonadati</taxon>
        <taxon>Pseudomonadota</taxon>
        <taxon>Alphaproteobacteria</taxon>
        <taxon>Sphingomonadales</taxon>
        <taxon>Sphingomonadaceae</taxon>
        <taxon>Sphingomonas</taxon>
    </lineage>
</organism>
<dbReference type="RefSeq" id="WP_145845921.1">
    <property type="nucleotide sequence ID" value="NZ_CP042239.1"/>
</dbReference>
<dbReference type="EMBL" id="CP042239">
    <property type="protein sequence ID" value="QDX25738.1"/>
    <property type="molecule type" value="Genomic_DNA"/>
</dbReference>
<feature type="compositionally biased region" description="Basic and acidic residues" evidence="1">
    <location>
        <begin position="495"/>
        <end position="504"/>
    </location>
</feature>
<evidence type="ECO:0000313" key="3">
    <source>
        <dbReference type="EMBL" id="QDX25738.1"/>
    </source>
</evidence>
<proteinExistence type="predicted"/>
<name>A0A518RE64_9SPHN</name>
<gene>
    <name evidence="3" type="ORF">FPZ54_06700</name>
</gene>
<dbReference type="OrthoDB" id="1826980at2"/>
<dbReference type="Proteomes" id="UP000318055">
    <property type="component" value="Chromosome"/>
</dbReference>
<dbReference type="AlphaFoldDB" id="A0A518RE64"/>
<reference evidence="3 4" key="1">
    <citation type="submission" date="2019-07" db="EMBL/GenBank/DDBJ databases">
        <title>Sphingomonas alkalisoli sp. nov., isolated from rhizosphere soil of Suaedae salsa.</title>
        <authorList>
            <person name="Zhang H."/>
            <person name="Xu L."/>
            <person name="Zhang J.-X."/>
            <person name="Sun J.-Q."/>
        </authorList>
    </citation>
    <scope>NUCLEOTIDE SEQUENCE [LARGE SCALE GENOMIC DNA]</scope>
    <source>
        <strain evidence="3 4">XS-10</strain>
    </source>
</reference>
<feature type="domain" description="MobA/VirD2-like nuclease" evidence="2">
    <location>
        <begin position="21"/>
        <end position="146"/>
    </location>
</feature>
<dbReference type="InterPro" id="IPR005094">
    <property type="entry name" value="Endonuclease_MobA/VirD2"/>
</dbReference>
<accession>A0A518RE64</accession>
<evidence type="ECO:0000313" key="4">
    <source>
        <dbReference type="Proteomes" id="UP000318055"/>
    </source>
</evidence>
<feature type="region of interest" description="Disordered" evidence="1">
    <location>
        <begin position="495"/>
        <end position="515"/>
    </location>
</feature>
<dbReference type="Pfam" id="PF03432">
    <property type="entry name" value="Relaxase"/>
    <property type="match status" value="1"/>
</dbReference>